<name>A0A6N6MU18_9HYPH</name>
<gene>
    <name evidence="2" type="ORF">F6X51_07470</name>
</gene>
<dbReference type="RefSeq" id="WP_150962615.1">
    <property type="nucleotide sequence ID" value="NZ_VZZJ01000005.1"/>
</dbReference>
<dbReference type="Proteomes" id="UP000441523">
    <property type="component" value="Unassembled WGS sequence"/>
</dbReference>
<dbReference type="Gene3D" id="1.10.530.10">
    <property type="match status" value="1"/>
</dbReference>
<organism evidence="2 3">
    <name type="scientific">Methylobacterium planeticum</name>
    <dbReference type="NCBI Taxonomy" id="2615211"/>
    <lineage>
        <taxon>Bacteria</taxon>
        <taxon>Pseudomonadati</taxon>
        <taxon>Pseudomonadota</taxon>
        <taxon>Alphaproteobacteria</taxon>
        <taxon>Hyphomicrobiales</taxon>
        <taxon>Methylobacteriaceae</taxon>
        <taxon>Methylobacterium</taxon>
    </lineage>
</organism>
<keyword evidence="3" id="KW-1185">Reference proteome</keyword>
<evidence type="ECO:0000313" key="3">
    <source>
        <dbReference type="Proteomes" id="UP000441523"/>
    </source>
</evidence>
<comment type="caution">
    <text evidence="2">The sequence shown here is derived from an EMBL/GenBank/DDBJ whole genome shotgun (WGS) entry which is preliminary data.</text>
</comment>
<sequence length="373" mass="37682">MFLFTTPSANPRETGPNAVAPARSAGATAVVEAIRDGAQSTGVGFDYLLATAQRESALDPAAKAATSSATGLFQFIDQTWLGVMKTAGPKLGLSDYADAITTRPDGTYTVSDTATRQTILDLRRDPKIASTLAGALTQKNREALSASLGREPTSGDLYAAHVLGARGATTLIGSAQASPARAAALDLPDAAAANRGLFYDRAGRPRTSAELYATLSTAAAGGRPGTAAATDVTALPQGTSAYAAIDGGGLRALFQTDRRQGAISDGVAKLWQGRSAGDGERSAPTYFPRSDEGADPVTETGAIANAAPANGTPTLGTPTLGAPILGAPILGAPILGAPLPPRRPAEFTAGRSAAGPRAGTPLDLSLFTIRSGP</sequence>
<feature type="region of interest" description="Disordered" evidence="1">
    <location>
        <begin position="274"/>
        <end position="297"/>
    </location>
</feature>
<evidence type="ECO:0000313" key="2">
    <source>
        <dbReference type="EMBL" id="KAB1074218.1"/>
    </source>
</evidence>
<reference evidence="2 3" key="1">
    <citation type="submission" date="2019-09" db="EMBL/GenBank/DDBJ databases">
        <title>YIM 132548 draft genome.</title>
        <authorList>
            <person name="Jiang L."/>
        </authorList>
    </citation>
    <scope>NUCLEOTIDE SEQUENCE [LARGE SCALE GENOMIC DNA]</scope>
    <source>
        <strain evidence="2 3">YIM 132548</strain>
    </source>
</reference>
<accession>A0A6N6MU18</accession>
<protein>
    <submittedName>
        <fullName evidence="2">Lytic transglycosylase domain-containing protein</fullName>
    </submittedName>
</protein>
<dbReference type="AlphaFoldDB" id="A0A6N6MU18"/>
<evidence type="ECO:0000256" key="1">
    <source>
        <dbReference type="SAM" id="MobiDB-lite"/>
    </source>
</evidence>
<feature type="region of interest" description="Disordered" evidence="1">
    <location>
        <begin position="341"/>
        <end position="360"/>
    </location>
</feature>
<feature type="region of interest" description="Disordered" evidence="1">
    <location>
        <begin position="1"/>
        <end position="21"/>
    </location>
</feature>
<dbReference type="EMBL" id="VZZJ01000005">
    <property type="protein sequence ID" value="KAB1074218.1"/>
    <property type="molecule type" value="Genomic_DNA"/>
</dbReference>
<dbReference type="SUPFAM" id="SSF53955">
    <property type="entry name" value="Lysozyme-like"/>
    <property type="match status" value="1"/>
</dbReference>
<dbReference type="InterPro" id="IPR023346">
    <property type="entry name" value="Lysozyme-like_dom_sf"/>
</dbReference>
<feature type="compositionally biased region" description="Polar residues" evidence="1">
    <location>
        <begin position="1"/>
        <end position="11"/>
    </location>
</feature>
<proteinExistence type="predicted"/>